<dbReference type="AlphaFoldDB" id="A0A2S7TA66"/>
<dbReference type="Proteomes" id="UP000239366">
    <property type="component" value="Unassembled WGS sequence"/>
</dbReference>
<proteinExistence type="predicted"/>
<keyword evidence="1" id="KW-0175">Coiled coil</keyword>
<organism evidence="3 4">
    <name type="scientific">Aureicoccus marinus</name>
    <dbReference type="NCBI Taxonomy" id="754435"/>
    <lineage>
        <taxon>Bacteria</taxon>
        <taxon>Pseudomonadati</taxon>
        <taxon>Bacteroidota</taxon>
        <taxon>Flavobacteriia</taxon>
        <taxon>Flavobacteriales</taxon>
        <taxon>Flavobacteriaceae</taxon>
        <taxon>Aureicoccus</taxon>
    </lineage>
</organism>
<sequence length="296" mass="33834">MEAPEYKHKMKVIVASLMGVILLILILFYWSFAQSRIKIDELETDKELLTREMATVKSEIDRLSGLNEITTIDLQDARYQIEKLEDSIGQLNFTVANLKYNTIRLRALSKRFDSIRKRNEFLVARNNQLARANNRFKSANDQLKRINAERIAAESSLQEKTQDSFEEQGMIPVNGVYLSAFYQSGSRFRSTRKSRQVELLRVCVDWTADESLNSSFSKSIYYKITGPNNQLIQDGTEIVRLGDFVYSAKFSVRYNGKPGEGCDDIQVSRNSLSSGSYVLTLFDDNQEVGSATLRLE</sequence>
<accession>A0A2S7TA66</accession>
<keyword evidence="2" id="KW-0812">Transmembrane</keyword>
<evidence type="ECO:0000313" key="3">
    <source>
        <dbReference type="EMBL" id="PQJ16385.1"/>
    </source>
</evidence>
<keyword evidence="2" id="KW-0472">Membrane</keyword>
<keyword evidence="4" id="KW-1185">Reference proteome</keyword>
<comment type="caution">
    <text evidence="3">The sequence shown here is derived from an EMBL/GenBank/DDBJ whole genome shotgun (WGS) entry which is preliminary data.</text>
</comment>
<feature type="transmembrane region" description="Helical" evidence="2">
    <location>
        <begin position="12"/>
        <end position="32"/>
    </location>
</feature>
<name>A0A2S7TA66_9FLAO</name>
<evidence type="ECO:0000256" key="1">
    <source>
        <dbReference type="SAM" id="Coils"/>
    </source>
</evidence>
<evidence type="ECO:0000256" key="2">
    <source>
        <dbReference type="SAM" id="Phobius"/>
    </source>
</evidence>
<dbReference type="EMBL" id="MQVX01000001">
    <property type="protein sequence ID" value="PQJ16385.1"/>
    <property type="molecule type" value="Genomic_DNA"/>
</dbReference>
<reference evidence="4" key="1">
    <citation type="submission" date="2016-11" db="EMBL/GenBank/DDBJ databases">
        <title>Trade-off between light-utilization and light-protection in marine flavobacteria.</title>
        <authorList>
            <person name="Kumagai Y."/>
            <person name="Yoshizawa S."/>
            <person name="Kogure K."/>
        </authorList>
    </citation>
    <scope>NUCLEOTIDE SEQUENCE [LARGE SCALE GENOMIC DNA]</scope>
    <source>
        <strain evidence="4">SG-18</strain>
    </source>
</reference>
<gene>
    <name evidence="3" type="ORF">BST99_12260</name>
</gene>
<protein>
    <submittedName>
        <fullName evidence="3">Uncharacterized protein</fullName>
    </submittedName>
</protein>
<keyword evidence="2" id="KW-1133">Transmembrane helix</keyword>
<evidence type="ECO:0000313" key="4">
    <source>
        <dbReference type="Proteomes" id="UP000239366"/>
    </source>
</evidence>
<feature type="coiled-coil region" evidence="1">
    <location>
        <begin position="122"/>
        <end position="163"/>
    </location>
</feature>
<feature type="coiled-coil region" evidence="1">
    <location>
        <begin position="32"/>
        <end position="59"/>
    </location>
</feature>